<dbReference type="InterPro" id="IPR054189">
    <property type="entry name" value="DUF6894"/>
</dbReference>
<organism evidence="2 3">
    <name type="scientific">Mesorhizobium japonicum</name>
    <dbReference type="NCBI Taxonomy" id="2066070"/>
    <lineage>
        <taxon>Bacteria</taxon>
        <taxon>Pseudomonadati</taxon>
        <taxon>Pseudomonadota</taxon>
        <taxon>Alphaproteobacteria</taxon>
        <taxon>Hyphomicrobiales</taxon>
        <taxon>Phyllobacteriaceae</taxon>
        <taxon>Mesorhizobium</taxon>
    </lineage>
</organism>
<dbReference type="RefSeq" id="WP_123169695.1">
    <property type="nucleotide sequence ID" value="NZ_QKOD01000011.1"/>
</dbReference>
<evidence type="ECO:0000313" key="2">
    <source>
        <dbReference type="EMBL" id="RNJ42343.1"/>
    </source>
</evidence>
<dbReference type="AlphaFoldDB" id="A0A3M9X349"/>
<accession>A0A3M9X349</accession>
<name>A0A3M9X349_9HYPH</name>
<dbReference type="Pfam" id="PF21834">
    <property type="entry name" value="DUF6894"/>
    <property type="match status" value="1"/>
</dbReference>
<feature type="domain" description="DUF6894" evidence="1">
    <location>
        <begin position="71"/>
        <end position="138"/>
    </location>
</feature>
<dbReference type="Proteomes" id="UP000275436">
    <property type="component" value="Unassembled WGS sequence"/>
</dbReference>
<evidence type="ECO:0000313" key="3">
    <source>
        <dbReference type="Proteomes" id="UP000275436"/>
    </source>
</evidence>
<protein>
    <recommendedName>
        <fullName evidence="1">DUF6894 domain-containing protein</fullName>
    </recommendedName>
</protein>
<comment type="caution">
    <text evidence="2">The sequence shown here is derived from an EMBL/GenBank/DDBJ whole genome shotgun (WGS) entry which is preliminary data.</text>
</comment>
<reference evidence="2 3" key="1">
    <citation type="journal article" date="2018" name="Mol. Plant Microbe Interact.">
        <title>Taxonomically Different Co-Microsymbionts of a Relict Legume, Oxytropis popoviana, Have Complementary Sets of Symbiotic Genes and Together Increase the Efficiency of Plant Nodulation.</title>
        <authorList>
            <person name="Safronova V."/>
            <person name="Belimov A."/>
            <person name="Sazanova A."/>
            <person name="Chirak E."/>
            <person name="Verkhozina A."/>
            <person name="Kuznetsova I."/>
            <person name="Andronov E."/>
            <person name="Puhalsky J."/>
            <person name="Tikhonovich I."/>
        </authorList>
    </citation>
    <scope>NUCLEOTIDE SEQUENCE [LARGE SCALE GENOMIC DNA]</scope>
    <source>
        <strain evidence="2 3">Opo-235</strain>
    </source>
</reference>
<dbReference type="EMBL" id="QKOD01000011">
    <property type="protein sequence ID" value="RNJ42343.1"/>
    <property type="molecule type" value="Genomic_DNA"/>
</dbReference>
<proteinExistence type="predicted"/>
<sequence>MEVLEIIVGDNVVEFRGEGGDNITVTVAQQGILSPEELIEKSKVMLLHAAKFGVDEENSAERPMADAGDEYRLEYHDNGEIREVGGLVFPNLDAVRDECRRSAQDLWKDALSRGEAPVGWAVRARNRRGDIVASVDFSELQHASAGLEQSPHSEI</sequence>
<evidence type="ECO:0000259" key="1">
    <source>
        <dbReference type="Pfam" id="PF21834"/>
    </source>
</evidence>
<gene>
    <name evidence="2" type="ORF">DNR46_28430</name>
</gene>